<feature type="transmembrane region" description="Helical" evidence="8">
    <location>
        <begin position="337"/>
        <end position="355"/>
    </location>
</feature>
<evidence type="ECO:0000256" key="6">
    <source>
        <dbReference type="ARBA" id="ARBA00022989"/>
    </source>
</evidence>
<dbReference type="PANTHER" id="PTHR33908:SF11">
    <property type="entry name" value="MEMBRANE PROTEIN"/>
    <property type="match status" value="1"/>
</dbReference>
<evidence type="ECO:0000256" key="2">
    <source>
        <dbReference type="ARBA" id="ARBA00022475"/>
    </source>
</evidence>
<comment type="subcellular location">
    <subcellularLocation>
        <location evidence="1">Cell membrane</location>
        <topology evidence="1">Multi-pass membrane protein</topology>
    </subcellularLocation>
</comment>
<evidence type="ECO:0000256" key="8">
    <source>
        <dbReference type="SAM" id="Phobius"/>
    </source>
</evidence>
<feature type="transmembrane region" description="Helical" evidence="8">
    <location>
        <begin position="210"/>
        <end position="229"/>
    </location>
</feature>
<keyword evidence="6 8" id="KW-1133">Transmembrane helix</keyword>
<organism evidence="10 11">
    <name type="scientific">Candidatus Daviesbacteria bacterium GW2011_GWB1_36_5</name>
    <dbReference type="NCBI Taxonomy" id="1618426"/>
    <lineage>
        <taxon>Bacteria</taxon>
        <taxon>Candidatus Daviesiibacteriota</taxon>
    </lineage>
</organism>
<feature type="transmembrane region" description="Helical" evidence="8">
    <location>
        <begin position="146"/>
        <end position="161"/>
    </location>
</feature>
<keyword evidence="2" id="KW-1003">Cell membrane</keyword>
<feature type="transmembrane region" description="Helical" evidence="8">
    <location>
        <begin position="305"/>
        <end position="330"/>
    </location>
</feature>
<name>A0A0G0HE39_9BACT</name>
<accession>A0A0G0HE39</accession>
<feature type="transmembrane region" description="Helical" evidence="8">
    <location>
        <begin position="384"/>
        <end position="404"/>
    </location>
</feature>
<dbReference type="PANTHER" id="PTHR33908">
    <property type="entry name" value="MANNOSYLTRANSFERASE YKCB-RELATED"/>
    <property type="match status" value="1"/>
</dbReference>
<evidence type="ECO:0000256" key="1">
    <source>
        <dbReference type="ARBA" id="ARBA00004651"/>
    </source>
</evidence>
<feature type="transmembrane region" description="Helical" evidence="8">
    <location>
        <begin position="92"/>
        <end position="110"/>
    </location>
</feature>
<keyword evidence="4 10" id="KW-0808">Transferase</keyword>
<keyword evidence="5 8" id="KW-0812">Transmembrane</keyword>
<dbReference type="EMBL" id="LBSA01000006">
    <property type="protein sequence ID" value="KKQ10379.1"/>
    <property type="molecule type" value="Genomic_DNA"/>
</dbReference>
<feature type="domain" description="Glycosyltransferase RgtA/B/C/D-like" evidence="9">
    <location>
        <begin position="74"/>
        <end position="226"/>
    </location>
</feature>
<dbReference type="InterPro" id="IPR050297">
    <property type="entry name" value="LipidA_mod_glycosyltrf_83"/>
</dbReference>
<protein>
    <submittedName>
        <fullName evidence="10">Glycosyl transferase family 39</fullName>
    </submittedName>
</protein>
<keyword evidence="3" id="KW-0328">Glycosyltransferase</keyword>
<dbReference type="Proteomes" id="UP000034492">
    <property type="component" value="Unassembled WGS sequence"/>
</dbReference>
<reference evidence="10 11" key="1">
    <citation type="journal article" date="2015" name="Nature">
        <title>rRNA introns, odd ribosomes, and small enigmatic genomes across a large radiation of phyla.</title>
        <authorList>
            <person name="Brown C.T."/>
            <person name="Hug L.A."/>
            <person name="Thomas B.C."/>
            <person name="Sharon I."/>
            <person name="Castelle C.J."/>
            <person name="Singh A."/>
            <person name="Wilkins M.J."/>
            <person name="Williams K.H."/>
            <person name="Banfield J.F."/>
        </authorList>
    </citation>
    <scope>NUCLEOTIDE SEQUENCE [LARGE SCALE GENOMIC DNA]</scope>
</reference>
<dbReference type="GO" id="GO:0009103">
    <property type="term" value="P:lipopolysaccharide biosynthetic process"/>
    <property type="evidence" value="ECO:0007669"/>
    <property type="project" value="UniProtKB-ARBA"/>
</dbReference>
<evidence type="ECO:0000256" key="5">
    <source>
        <dbReference type="ARBA" id="ARBA00022692"/>
    </source>
</evidence>
<feature type="transmembrane region" description="Helical" evidence="8">
    <location>
        <begin position="361"/>
        <end position="379"/>
    </location>
</feature>
<evidence type="ECO:0000313" key="11">
    <source>
        <dbReference type="Proteomes" id="UP000034492"/>
    </source>
</evidence>
<proteinExistence type="predicted"/>
<keyword evidence="7 8" id="KW-0472">Membrane</keyword>
<feature type="transmembrane region" description="Helical" evidence="8">
    <location>
        <begin position="277"/>
        <end position="299"/>
    </location>
</feature>
<dbReference type="Pfam" id="PF13231">
    <property type="entry name" value="PMT_2"/>
    <property type="match status" value="1"/>
</dbReference>
<evidence type="ECO:0000259" key="9">
    <source>
        <dbReference type="Pfam" id="PF13231"/>
    </source>
</evidence>
<evidence type="ECO:0000256" key="3">
    <source>
        <dbReference type="ARBA" id="ARBA00022676"/>
    </source>
</evidence>
<feature type="transmembrane region" description="Helical" evidence="8">
    <location>
        <begin position="168"/>
        <end position="198"/>
    </location>
</feature>
<dbReference type="InterPro" id="IPR038731">
    <property type="entry name" value="RgtA/B/C-like"/>
</dbReference>
<evidence type="ECO:0000256" key="7">
    <source>
        <dbReference type="ARBA" id="ARBA00023136"/>
    </source>
</evidence>
<dbReference type="AlphaFoldDB" id="A0A0G0HE39"/>
<feature type="transmembrane region" description="Helical" evidence="8">
    <location>
        <begin position="122"/>
        <end position="140"/>
    </location>
</feature>
<gene>
    <name evidence="10" type="ORF">US19_C0006G0021</name>
</gene>
<evidence type="ECO:0000313" key="10">
    <source>
        <dbReference type="EMBL" id="KKQ10379.1"/>
    </source>
</evidence>
<sequence>MVKAKEKINWNKKALLLIILIGFLLRVAYISFPAFSSEEARISFRGYVLSSEGKDELGRDYPVLFNSSTDYQLPLVSYITALGVKLFGKNDLGVRIPFIIIGTLLIYLVYINSKKFLKDEKFNLISTFIAACSPALIYISKIPNESIVLIFLLLLIFYLLTKNKINLVLVSAVLILLALTSKAAWFIMVPFITLTIFIANNKIGTRQKMFTVILSLVFVIIAVSTFLLIPQTQRSFIENNFSIFAEQSLTSSINRLRGQGINEGWPFFVDRLLFNKLHILFIGLVYYLSQFSLSSFFGWFDTKSIYSFVLGGLLPKVTIIPFFLGIFLLIRYKVKHISFAGILMLSITFPALFVYPGLSLNLFILLTPILAFIAAYGLINFRKYFLYACLILIILEALLLYIFLDFQNKNINEVRPLWVINIIKYMDTLGDKSIAVSDDVSNDFPNYYAWYSNFKPNNGFQDIIFPYKVNTNIKNLIFINSKVRINECGLNFVDDLFLSERDYLNMRERIKEPPIKIFKDSRDKEVVFYYKNLCLEQKV</sequence>
<dbReference type="GO" id="GO:0005886">
    <property type="term" value="C:plasma membrane"/>
    <property type="evidence" value="ECO:0007669"/>
    <property type="project" value="UniProtKB-SubCell"/>
</dbReference>
<evidence type="ECO:0000256" key="4">
    <source>
        <dbReference type="ARBA" id="ARBA00022679"/>
    </source>
</evidence>
<comment type="caution">
    <text evidence="10">The sequence shown here is derived from an EMBL/GenBank/DDBJ whole genome shotgun (WGS) entry which is preliminary data.</text>
</comment>
<dbReference type="GO" id="GO:0016763">
    <property type="term" value="F:pentosyltransferase activity"/>
    <property type="evidence" value="ECO:0007669"/>
    <property type="project" value="TreeGrafter"/>
</dbReference>